<gene>
    <name evidence="1" type="ORF">Val02_49330</name>
</gene>
<reference evidence="1" key="1">
    <citation type="submission" date="2021-01" db="EMBL/GenBank/DDBJ databases">
        <title>Whole genome shotgun sequence of Virgisporangium aliadipatigenens NBRC 105644.</title>
        <authorList>
            <person name="Komaki H."/>
            <person name="Tamura T."/>
        </authorList>
    </citation>
    <scope>NUCLEOTIDE SEQUENCE</scope>
    <source>
        <strain evidence="1">NBRC 105644</strain>
    </source>
</reference>
<name>A0A8J3YP86_9ACTN</name>
<sequence length="110" mass="12506">MIEIIDTVTAPVLAVEAFWDGDTRGWFIFLVAVVRRPGRHNDRFDEVPLTVLRSGGDIRLFNGQVPPWPEAQQAFEQGRAVAQQLGVPFHFASPQEPNEDLPRWWDAQPN</sequence>
<proteinExistence type="predicted"/>
<dbReference type="AlphaFoldDB" id="A0A8J3YP86"/>
<evidence type="ECO:0000313" key="2">
    <source>
        <dbReference type="Proteomes" id="UP000619260"/>
    </source>
</evidence>
<evidence type="ECO:0000313" key="1">
    <source>
        <dbReference type="EMBL" id="GIJ48047.1"/>
    </source>
</evidence>
<dbReference type="EMBL" id="BOPF01000019">
    <property type="protein sequence ID" value="GIJ48047.1"/>
    <property type="molecule type" value="Genomic_DNA"/>
</dbReference>
<dbReference type="RefSeq" id="WP_203901551.1">
    <property type="nucleotide sequence ID" value="NZ_BOPF01000019.1"/>
</dbReference>
<dbReference type="Proteomes" id="UP000619260">
    <property type="component" value="Unassembled WGS sequence"/>
</dbReference>
<comment type="caution">
    <text evidence="1">The sequence shown here is derived from an EMBL/GenBank/DDBJ whole genome shotgun (WGS) entry which is preliminary data.</text>
</comment>
<protein>
    <submittedName>
        <fullName evidence="1">Uncharacterized protein</fullName>
    </submittedName>
</protein>
<keyword evidence="2" id="KW-1185">Reference proteome</keyword>
<organism evidence="1 2">
    <name type="scientific">Virgisporangium aliadipatigenens</name>
    <dbReference type="NCBI Taxonomy" id="741659"/>
    <lineage>
        <taxon>Bacteria</taxon>
        <taxon>Bacillati</taxon>
        <taxon>Actinomycetota</taxon>
        <taxon>Actinomycetes</taxon>
        <taxon>Micromonosporales</taxon>
        <taxon>Micromonosporaceae</taxon>
        <taxon>Virgisporangium</taxon>
    </lineage>
</organism>
<accession>A0A8J3YP86</accession>